<name>A0ABV5D2N8_9ACTN</name>
<proteinExistence type="inferred from homology"/>
<sequence length="249" mass="28157">MTTDHVQTNREVWDNIADWYAERAPGNWAADEPDWGIWKIPQSELPVLPADVDGLDAVELGCGTAYVSAWLARRGARPIGIDNSPRQLATARAMQERFDLHFPLILANAEEVPLPDACADLAISEYGAAIWCDPYRWIPEAARLLRPGGRLIFLANSVQLMLTMPDTGAAGETLLRPLFGMHRLEWPDEGVEFHLPHGEMIRLLRRCGFEVEDLIEVRAPEGAQTAYDFVGLDWARRWPSEEVWFARKR</sequence>
<keyword evidence="3 5" id="KW-0808">Transferase</keyword>
<keyword evidence="2 5" id="KW-0489">Methyltransferase</keyword>
<accession>A0ABV5D2N8</accession>
<organism evidence="5 6">
    <name type="scientific">Polymorphospora lycopeni</name>
    <dbReference type="NCBI Taxonomy" id="3140240"/>
    <lineage>
        <taxon>Bacteria</taxon>
        <taxon>Bacillati</taxon>
        <taxon>Actinomycetota</taxon>
        <taxon>Actinomycetes</taxon>
        <taxon>Micromonosporales</taxon>
        <taxon>Micromonosporaceae</taxon>
        <taxon>Polymorphospora</taxon>
    </lineage>
</organism>
<dbReference type="InterPro" id="IPR051052">
    <property type="entry name" value="Diverse_substrate_MTase"/>
</dbReference>
<dbReference type="InterPro" id="IPR029063">
    <property type="entry name" value="SAM-dependent_MTases_sf"/>
</dbReference>
<protein>
    <submittedName>
        <fullName evidence="5">Class I SAM-dependent methyltransferase</fullName>
        <ecNumber evidence="5">2.1.1.-</ecNumber>
    </submittedName>
</protein>
<evidence type="ECO:0000259" key="4">
    <source>
        <dbReference type="Pfam" id="PF08241"/>
    </source>
</evidence>
<reference evidence="5 6" key="1">
    <citation type="submission" date="2024-04" db="EMBL/GenBank/DDBJ databases">
        <title>Polymorphospora sp. isolated from Baiyangdian Lake in Xiong'an New Area.</title>
        <authorList>
            <person name="Zhang X."/>
            <person name="Liu J."/>
        </authorList>
    </citation>
    <scope>NUCLEOTIDE SEQUENCE [LARGE SCALE GENOMIC DNA]</scope>
    <source>
        <strain evidence="5 6">2-325</strain>
    </source>
</reference>
<dbReference type="PANTHER" id="PTHR44942:SF4">
    <property type="entry name" value="METHYLTRANSFERASE TYPE 11 DOMAIN-CONTAINING PROTEIN"/>
    <property type="match status" value="1"/>
</dbReference>
<dbReference type="SUPFAM" id="SSF53335">
    <property type="entry name" value="S-adenosyl-L-methionine-dependent methyltransferases"/>
    <property type="match status" value="1"/>
</dbReference>
<dbReference type="RefSeq" id="WP_375737270.1">
    <property type="nucleotide sequence ID" value="NZ_JBCGDC010000265.1"/>
</dbReference>
<dbReference type="CDD" id="cd02440">
    <property type="entry name" value="AdoMet_MTases"/>
    <property type="match status" value="1"/>
</dbReference>
<dbReference type="EC" id="2.1.1.-" evidence="5"/>
<feature type="domain" description="Methyltransferase type 11" evidence="4">
    <location>
        <begin position="59"/>
        <end position="153"/>
    </location>
</feature>
<comment type="similarity">
    <text evidence="1">Belongs to the methyltransferase superfamily.</text>
</comment>
<keyword evidence="6" id="KW-1185">Reference proteome</keyword>
<dbReference type="GO" id="GO:0008168">
    <property type="term" value="F:methyltransferase activity"/>
    <property type="evidence" value="ECO:0007669"/>
    <property type="project" value="UniProtKB-KW"/>
</dbReference>
<evidence type="ECO:0000313" key="6">
    <source>
        <dbReference type="Proteomes" id="UP001582793"/>
    </source>
</evidence>
<evidence type="ECO:0000256" key="1">
    <source>
        <dbReference type="ARBA" id="ARBA00008361"/>
    </source>
</evidence>
<evidence type="ECO:0000256" key="3">
    <source>
        <dbReference type="ARBA" id="ARBA00022679"/>
    </source>
</evidence>
<dbReference type="PANTHER" id="PTHR44942">
    <property type="entry name" value="METHYLTRANSF_11 DOMAIN-CONTAINING PROTEIN"/>
    <property type="match status" value="1"/>
</dbReference>
<dbReference type="EMBL" id="JBCGDC010000265">
    <property type="protein sequence ID" value="MFB6398530.1"/>
    <property type="molecule type" value="Genomic_DNA"/>
</dbReference>
<comment type="caution">
    <text evidence="5">The sequence shown here is derived from an EMBL/GenBank/DDBJ whole genome shotgun (WGS) entry which is preliminary data.</text>
</comment>
<evidence type="ECO:0000256" key="2">
    <source>
        <dbReference type="ARBA" id="ARBA00022603"/>
    </source>
</evidence>
<dbReference type="InterPro" id="IPR013216">
    <property type="entry name" value="Methyltransf_11"/>
</dbReference>
<dbReference type="Pfam" id="PF08241">
    <property type="entry name" value="Methyltransf_11"/>
    <property type="match status" value="1"/>
</dbReference>
<dbReference type="GO" id="GO:0032259">
    <property type="term" value="P:methylation"/>
    <property type="evidence" value="ECO:0007669"/>
    <property type="project" value="UniProtKB-KW"/>
</dbReference>
<dbReference type="Gene3D" id="3.40.50.150">
    <property type="entry name" value="Vaccinia Virus protein VP39"/>
    <property type="match status" value="1"/>
</dbReference>
<dbReference type="Proteomes" id="UP001582793">
    <property type="component" value="Unassembled WGS sequence"/>
</dbReference>
<evidence type="ECO:0000313" key="5">
    <source>
        <dbReference type="EMBL" id="MFB6398530.1"/>
    </source>
</evidence>
<gene>
    <name evidence="5" type="ORF">AAFH96_36495</name>
</gene>